<evidence type="ECO:0000313" key="1">
    <source>
        <dbReference type="EMBL" id="CAB4563802.1"/>
    </source>
</evidence>
<organism evidence="1">
    <name type="scientific">freshwater metagenome</name>
    <dbReference type="NCBI Taxonomy" id="449393"/>
    <lineage>
        <taxon>unclassified sequences</taxon>
        <taxon>metagenomes</taxon>
        <taxon>ecological metagenomes</taxon>
    </lineage>
</organism>
<sequence>MKSDEIRQKIATVANQPLEKHGDLFAEINGELSEALQEIESA</sequence>
<gene>
    <name evidence="1" type="ORF">UFOPK1650_00340</name>
</gene>
<dbReference type="AlphaFoldDB" id="A0A6J6DI39"/>
<name>A0A6J6DI39_9ZZZZ</name>
<protein>
    <submittedName>
        <fullName evidence="1">Unannotated protein</fullName>
    </submittedName>
</protein>
<accession>A0A6J6DI39</accession>
<proteinExistence type="predicted"/>
<dbReference type="EMBL" id="CAEZTJ010000029">
    <property type="protein sequence ID" value="CAB4563802.1"/>
    <property type="molecule type" value="Genomic_DNA"/>
</dbReference>
<reference evidence="1" key="1">
    <citation type="submission" date="2020-05" db="EMBL/GenBank/DDBJ databases">
        <authorList>
            <person name="Chiriac C."/>
            <person name="Salcher M."/>
            <person name="Ghai R."/>
            <person name="Kavagutti S V."/>
        </authorList>
    </citation>
    <scope>NUCLEOTIDE SEQUENCE</scope>
</reference>